<name>A0A6J4QSD1_9ACTN</name>
<comment type="similarity">
    <text evidence="3">Belongs to the AB hydrolase superfamily. MenH family.</text>
</comment>
<dbReference type="GO" id="GO:0009234">
    <property type="term" value="P:menaquinone biosynthetic process"/>
    <property type="evidence" value="ECO:0007669"/>
    <property type="project" value="UniProtKB-UniRule"/>
</dbReference>
<dbReference type="InterPro" id="IPR000073">
    <property type="entry name" value="AB_hydrolase_1"/>
</dbReference>
<evidence type="ECO:0000256" key="1">
    <source>
        <dbReference type="ARBA" id="ARBA00022428"/>
    </source>
</evidence>
<accession>A0A6J4QSD1</accession>
<comment type="catalytic activity">
    <reaction evidence="3">
        <text>5-enolpyruvoyl-6-hydroxy-2-succinyl-cyclohex-3-ene-1-carboxylate = (1R,6R)-6-hydroxy-2-succinyl-cyclohexa-2,4-diene-1-carboxylate + pyruvate</text>
        <dbReference type="Rhea" id="RHEA:25597"/>
        <dbReference type="ChEBI" id="CHEBI:15361"/>
        <dbReference type="ChEBI" id="CHEBI:58689"/>
        <dbReference type="ChEBI" id="CHEBI:58818"/>
        <dbReference type="EC" id="4.2.99.20"/>
    </reaction>
</comment>
<dbReference type="UniPathway" id="UPA01057">
    <property type="reaction ID" value="UER00900"/>
</dbReference>
<comment type="function">
    <text evidence="3">Catalyzes a proton abstraction reaction that results in 2,5-elimination of pyruvate from 2-succinyl-5-enolpyruvyl-6-hydroxy-3-cyclohexene-1-carboxylate (SEPHCHC) and the formation of 2-succinyl-6-hydroxy-2,4-cyclohexadiene-1-carboxylate (SHCHC).</text>
</comment>
<dbReference type="Pfam" id="PF00561">
    <property type="entry name" value="Abhydrolase_1"/>
    <property type="match status" value="1"/>
</dbReference>
<reference evidence="5" key="1">
    <citation type="submission" date="2020-02" db="EMBL/GenBank/DDBJ databases">
        <authorList>
            <person name="Meier V. D."/>
        </authorList>
    </citation>
    <scope>NUCLEOTIDE SEQUENCE</scope>
    <source>
        <strain evidence="5">AVDCRST_MAG58</strain>
    </source>
</reference>
<dbReference type="PANTHER" id="PTHR42916">
    <property type="entry name" value="2-SUCCINYL-5-ENOLPYRUVYL-6-HYDROXY-3-CYCLOHEXENE-1-CARBOXYLATE SYNTHASE"/>
    <property type="match status" value="1"/>
</dbReference>
<dbReference type="AlphaFoldDB" id="A0A6J4QSD1"/>
<dbReference type="UniPathway" id="UPA00079"/>
<dbReference type="InterPro" id="IPR029058">
    <property type="entry name" value="AB_hydrolase_fold"/>
</dbReference>
<dbReference type="GO" id="GO:0070205">
    <property type="term" value="F:2-succinyl-6-hydroxy-2,4-cyclohexadiene-1-carboxylate synthase activity"/>
    <property type="evidence" value="ECO:0007669"/>
    <property type="project" value="UniProtKB-UniRule"/>
</dbReference>
<evidence type="ECO:0000259" key="4">
    <source>
        <dbReference type="Pfam" id="PF00561"/>
    </source>
</evidence>
<dbReference type="NCBIfam" id="TIGR03695">
    <property type="entry name" value="menH_SHCHC"/>
    <property type="match status" value="1"/>
</dbReference>
<evidence type="ECO:0000313" key="5">
    <source>
        <dbReference type="EMBL" id="CAA9448030.1"/>
    </source>
</evidence>
<dbReference type="PANTHER" id="PTHR42916:SF1">
    <property type="entry name" value="PROTEIN PHYLLO, CHLOROPLASTIC"/>
    <property type="match status" value="1"/>
</dbReference>
<evidence type="ECO:0000256" key="3">
    <source>
        <dbReference type="HAMAP-Rule" id="MF_01660"/>
    </source>
</evidence>
<dbReference type="Gene3D" id="3.40.50.1820">
    <property type="entry name" value="alpha/beta hydrolase"/>
    <property type="match status" value="1"/>
</dbReference>
<gene>
    <name evidence="3" type="primary">menH</name>
    <name evidence="5" type="ORF">AVDCRST_MAG58-623</name>
</gene>
<dbReference type="SUPFAM" id="SSF53474">
    <property type="entry name" value="alpha/beta-Hydrolases"/>
    <property type="match status" value="1"/>
</dbReference>
<feature type="domain" description="AB hydrolase-1" evidence="4">
    <location>
        <begin position="18"/>
        <end position="250"/>
    </location>
</feature>
<comment type="subunit">
    <text evidence="3">Monomer.</text>
</comment>
<comment type="pathway">
    <text evidence="3">Quinol/quinone metabolism; menaquinone biosynthesis.</text>
</comment>
<dbReference type="PRINTS" id="PR00111">
    <property type="entry name" value="ABHYDROLASE"/>
</dbReference>
<keyword evidence="1 3" id="KW-0474">Menaquinone biosynthesis</keyword>
<comment type="pathway">
    <text evidence="3">Quinol/quinone metabolism; 1,4-dihydroxy-2-naphthoate biosynthesis; 1,4-dihydroxy-2-naphthoate from chorismate: step 3/7.</text>
</comment>
<dbReference type="EMBL" id="CADCVF010000014">
    <property type="protein sequence ID" value="CAA9448030.1"/>
    <property type="molecule type" value="Genomic_DNA"/>
</dbReference>
<evidence type="ECO:0000256" key="2">
    <source>
        <dbReference type="ARBA" id="ARBA00023239"/>
    </source>
</evidence>
<proteinExistence type="inferred from homology"/>
<protein>
    <recommendedName>
        <fullName evidence="3">Putative 2-succinyl-6-hydroxy-2,4-cyclohexadiene-1-carboxylate synthase</fullName>
        <shortName evidence="3">SHCHC synthase</shortName>
        <ecNumber evidence="3">4.2.99.20</ecNumber>
    </recommendedName>
</protein>
<dbReference type="PRINTS" id="PR00412">
    <property type="entry name" value="EPOXHYDRLASE"/>
</dbReference>
<dbReference type="HAMAP" id="MF_01660">
    <property type="entry name" value="MenH"/>
    <property type="match status" value="1"/>
</dbReference>
<dbReference type="EC" id="4.2.99.20" evidence="3"/>
<dbReference type="InterPro" id="IPR022485">
    <property type="entry name" value="SHCHC_synthase_MenH"/>
</dbReference>
<keyword evidence="2 3" id="KW-0456">Lyase</keyword>
<organism evidence="5">
    <name type="scientific">uncultured Rubrobacteraceae bacterium</name>
    <dbReference type="NCBI Taxonomy" id="349277"/>
    <lineage>
        <taxon>Bacteria</taxon>
        <taxon>Bacillati</taxon>
        <taxon>Actinomycetota</taxon>
        <taxon>Rubrobacteria</taxon>
        <taxon>Rubrobacterales</taxon>
        <taxon>Rubrobacteraceae</taxon>
        <taxon>environmental samples</taxon>
    </lineage>
</organism>
<sequence length="277" mass="29841">MRLPDSLNYEVSGDRLSPTVLFLHGFMGSSADWRDVMVLLGDRTFCIAVDLPGHGASLGMAPVTYTIEGAARAMIGILDDLEVVRPIVVGYSMGGRLALYLALRYPERCAGLFLESASPGLESADERAARRAADESKARRLESGDFRAFLRDWYREPLFASLARDENLLWRTIEARLRNDPVELALSLRGMGTGRQPSLWGELENLTVPTLAVAGGLDGKYAGISSRLAGINPRIISAVVPGAGHNVHAETPAAYISMLGGFLDGLFLGLGEAEPVP</sequence>
<dbReference type="InterPro" id="IPR000639">
    <property type="entry name" value="Epox_hydrolase-like"/>
</dbReference>